<evidence type="ECO:0000256" key="12">
    <source>
        <dbReference type="SAM" id="Phobius"/>
    </source>
</evidence>
<feature type="region of interest" description="Disordered" evidence="11">
    <location>
        <begin position="1"/>
        <end position="30"/>
    </location>
</feature>
<feature type="transmembrane region" description="Helical" evidence="12">
    <location>
        <begin position="315"/>
        <end position="334"/>
    </location>
</feature>
<dbReference type="SUPFAM" id="SSF56784">
    <property type="entry name" value="HAD-like"/>
    <property type="match status" value="1"/>
</dbReference>
<feature type="transmembrane region" description="Helical" evidence="12">
    <location>
        <begin position="1246"/>
        <end position="1266"/>
    </location>
</feature>
<evidence type="ECO:0000256" key="2">
    <source>
        <dbReference type="ARBA" id="ARBA00006000"/>
    </source>
</evidence>
<reference evidence="14 15" key="1">
    <citation type="submission" date="2024-10" db="EMBL/GenBank/DDBJ databases">
        <title>Updated reference genomes for cyclostephanoid diatoms.</title>
        <authorList>
            <person name="Roberts W.R."/>
            <person name="Alverson A.J."/>
        </authorList>
    </citation>
    <scope>NUCLEOTIDE SEQUENCE [LARGE SCALE GENOMIC DNA]</scope>
    <source>
        <strain evidence="14 15">AJA010-31</strain>
    </source>
</reference>
<evidence type="ECO:0000256" key="5">
    <source>
        <dbReference type="ARBA" id="ARBA00022741"/>
    </source>
</evidence>
<dbReference type="InterPro" id="IPR006544">
    <property type="entry name" value="P-type_TPase_V"/>
</dbReference>
<keyword evidence="6" id="KW-0067">ATP-binding</keyword>
<dbReference type="InterPro" id="IPR023298">
    <property type="entry name" value="ATPase_P-typ_TM_dom_sf"/>
</dbReference>
<dbReference type="PANTHER" id="PTHR45630:SF7">
    <property type="entry name" value="ENDOPLASMIC RETICULUM TRANSMEMBRANE HELIX TRANSLOCASE"/>
    <property type="match status" value="1"/>
</dbReference>
<dbReference type="InterPro" id="IPR001757">
    <property type="entry name" value="P_typ_ATPase"/>
</dbReference>
<evidence type="ECO:0000256" key="1">
    <source>
        <dbReference type="ARBA" id="ARBA00004141"/>
    </source>
</evidence>
<dbReference type="Proteomes" id="UP001530400">
    <property type="component" value="Unassembled WGS sequence"/>
</dbReference>
<dbReference type="Pfam" id="PF00122">
    <property type="entry name" value="E1-E2_ATPase"/>
    <property type="match status" value="1"/>
</dbReference>
<feature type="transmembrane region" description="Helical" evidence="12">
    <location>
        <begin position="1333"/>
        <end position="1353"/>
    </location>
</feature>
<keyword evidence="9 12" id="KW-1133">Transmembrane helix</keyword>
<dbReference type="InterPro" id="IPR023214">
    <property type="entry name" value="HAD_sf"/>
</dbReference>
<evidence type="ECO:0000256" key="11">
    <source>
        <dbReference type="SAM" id="MobiDB-lite"/>
    </source>
</evidence>
<dbReference type="GO" id="GO:0005524">
    <property type="term" value="F:ATP binding"/>
    <property type="evidence" value="ECO:0007669"/>
    <property type="project" value="UniProtKB-KW"/>
</dbReference>
<dbReference type="Pfam" id="PF13246">
    <property type="entry name" value="Cation_ATPase"/>
    <property type="match status" value="1"/>
</dbReference>
<keyword evidence="5" id="KW-0547">Nucleotide-binding</keyword>
<dbReference type="EMBL" id="JALLPJ020000196">
    <property type="protein sequence ID" value="KAL3799070.1"/>
    <property type="molecule type" value="Genomic_DNA"/>
</dbReference>
<keyword evidence="8" id="KW-1278">Translocase</keyword>
<dbReference type="SUPFAM" id="SSF81660">
    <property type="entry name" value="Metal cation-transporting ATPase, ATP-binding domain N"/>
    <property type="match status" value="1"/>
</dbReference>
<keyword evidence="15" id="KW-1185">Reference proteome</keyword>
<feature type="transmembrane region" description="Helical" evidence="12">
    <location>
        <begin position="45"/>
        <end position="64"/>
    </location>
</feature>
<comment type="similarity">
    <text evidence="2">Belongs to the cation transport ATPase (P-type) (TC 3.A.3) family. Type V subfamily.</text>
</comment>
<dbReference type="Gene3D" id="2.70.150.10">
    <property type="entry name" value="Calcium-transporting ATPase, cytoplasmic transduction domain A"/>
    <property type="match status" value="1"/>
</dbReference>
<keyword evidence="4" id="KW-0479">Metal-binding</keyword>
<keyword evidence="10 12" id="KW-0472">Membrane</keyword>
<protein>
    <recommendedName>
        <fullName evidence="13">P-type ATPase A domain-containing protein</fullName>
    </recommendedName>
</protein>
<dbReference type="Gene3D" id="1.20.1110.10">
    <property type="entry name" value="Calcium-transporting ATPase, transmembrane domain"/>
    <property type="match status" value="1"/>
</dbReference>
<dbReference type="SFLD" id="SFLDS00003">
    <property type="entry name" value="Haloacid_Dehalogenase"/>
    <property type="match status" value="1"/>
</dbReference>
<dbReference type="SFLD" id="SFLDG00002">
    <property type="entry name" value="C1.7:_P-type_atpase_like"/>
    <property type="match status" value="1"/>
</dbReference>
<dbReference type="NCBIfam" id="TIGR01494">
    <property type="entry name" value="ATPase_P-type"/>
    <property type="match status" value="1"/>
</dbReference>
<evidence type="ECO:0000256" key="4">
    <source>
        <dbReference type="ARBA" id="ARBA00022723"/>
    </source>
</evidence>
<dbReference type="Gene3D" id="3.40.50.1000">
    <property type="entry name" value="HAD superfamily/HAD-like"/>
    <property type="match status" value="2"/>
</dbReference>
<dbReference type="InterPro" id="IPR044492">
    <property type="entry name" value="P_typ_ATPase_HD_dom"/>
</dbReference>
<dbReference type="InterPro" id="IPR008250">
    <property type="entry name" value="ATPase_P-typ_transduc_dom_A_sf"/>
</dbReference>
<dbReference type="SFLD" id="SFLDF00027">
    <property type="entry name" value="p-type_atpase"/>
    <property type="match status" value="1"/>
</dbReference>
<dbReference type="InterPro" id="IPR059000">
    <property type="entry name" value="ATPase_P-type_domA"/>
</dbReference>
<name>A0ABD3QF76_9STRA</name>
<comment type="caution">
    <text evidence="14">The sequence shown here is derived from an EMBL/GenBank/DDBJ whole genome shotgun (WGS) entry which is preliminary data.</text>
</comment>
<sequence length="1362" mass="150537">MLRGAVQPPLSPKKAITMPHTAATPPASHQEHKDIRILPLTRRPLLQRLDVLPFLLGYSILILLDTSLDVFPTENNISTTAPTLIDVIYLLLLICQLILFLRCQWDPEWRAFVAFRANVVSGGDGRSKVEGMKDWTHCLVLPPQSYEKEAGGIVPVSVAVESSEEDGRQCCCTAVVHFRGLTYRCCVDVNSSVDVHADLEMESIWKSNGYLEDIDEEVEDMDGQNNNHHADTKAAVSGEPHFHRLHFPIDLPLSFYASWSGHDSKRLAATHFVYGRNVTHIPLPSILSLLFQQLLQPLFLFQLFCVILWSLDEYWMYAIFTLFSLVMFELTMAYNRWKGVKRLREEVAGGVEEEEEHRNKQIPLVDCFRNGEWVSLPPHHLVVGDIVSLVSSSGQRQMLMHDHEMGTSIPADLLLLSGRAVVNEAMLTGESVPQVKEAIESKSDKTLDLSQGHKRSVLFGGTVLMDHHTEDENGSSSSRVNEGTIPPPPNNGIVCFVLRTGFDTIQGSLLRSLAYRAESGGGHAGGGEGVNSTETFIFLGLLLLFALISASTIVQHAWGDVTRNHFKLILHVIIIITSVIPPELPMELSLAVTTSLSELVKRCQVYCTEPYRIPLAGLVDTCCFDKTGTLTSDELRLHGVCLPDSPQVMNGDDGDEGLILFDDISSKDTDELILPRETLRVMVGCQSLATTHAFVPGQDGRTSVMNKLVGNPLEKAVIDACSWTLLPGGNDTVVEMNRKSSSSSIRILHRFTFSSTLRRMSVLAIDTEDMASNDYIWALTKGSPETIMPLLDPKSVDQEVYSQLYKRQMALGRRVLALAYQNLGKNTVSNLDKWMSSRDKVERNLVFAGLLIMDSPLKADSSRIIKELRAGQQTTVMVTGDAALTAAEVARKVGIIDAPENATYELCHSEQHGFRFLSLNCSGQETCFNYTHQDIENLGTMVKKGHAAVCMTGDVLSKLAMDAVHSSHDNSPTSTKDYLNHPAAKKAIAEIVPIISVFARHEPRHKEAVISAFNSIGRYTLMCGDGSNDIGALKQAHVGVSIISVPDVEGKQREVLDGIKSKKKRKGKKSKKQDAKQVESYLQALAEAEDELMHVSLGNASVASPFTARKTSIRCCKDILQQGRCTLVTMIQIYKILGVNCLVTALVLTKLHQVGVKQGDRQMTAQGVVIAGLFLFVTRGKPIPRLSKQKPPSSILCATTLISMAFQFAVHFAMIMAVTHMSQMFVDPFDPSMVPDGPFVPNTLNTSTFLVTMLSMINTFVVNYTGRPFVEDLHENKMLFRSIIFCYGAIFVCAMDIFPPLNDLLQLSSLPSENAFIFSKEKSDLINYTTNVYGFRTVLSALMVADTAGVMCLESVVRRWSS</sequence>
<evidence type="ECO:0000256" key="3">
    <source>
        <dbReference type="ARBA" id="ARBA00022692"/>
    </source>
</evidence>
<dbReference type="GO" id="GO:0046872">
    <property type="term" value="F:metal ion binding"/>
    <property type="evidence" value="ECO:0007669"/>
    <property type="project" value="UniProtKB-KW"/>
</dbReference>
<gene>
    <name evidence="14" type="ORF">ACHAWO_007410</name>
</gene>
<comment type="subcellular location">
    <subcellularLocation>
        <location evidence="1">Membrane</location>
        <topology evidence="1">Multi-pass membrane protein</topology>
    </subcellularLocation>
</comment>
<feature type="transmembrane region" description="Helical" evidence="12">
    <location>
        <begin position="1278"/>
        <end position="1298"/>
    </location>
</feature>
<organism evidence="14 15">
    <name type="scientific">Cyclotella atomus</name>
    <dbReference type="NCBI Taxonomy" id="382360"/>
    <lineage>
        <taxon>Eukaryota</taxon>
        <taxon>Sar</taxon>
        <taxon>Stramenopiles</taxon>
        <taxon>Ochrophyta</taxon>
        <taxon>Bacillariophyta</taxon>
        <taxon>Coscinodiscophyceae</taxon>
        <taxon>Thalassiosirophycidae</taxon>
        <taxon>Stephanodiscales</taxon>
        <taxon>Stephanodiscaceae</taxon>
        <taxon>Cyclotella</taxon>
    </lineage>
</organism>
<proteinExistence type="inferred from homology"/>
<dbReference type="SUPFAM" id="SSF81665">
    <property type="entry name" value="Calcium ATPase, transmembrane domain M"/>
    <property type="match status" value="1"/>
</dbReference>
<evidence type="ECO:0000313" key="15">
    <source>
        <dbReference type="Proteomes" id="UP001530400"/>
    </source>
</evidence>
<dbReference type="PRINTS" id="PR00119">
    <property type="entry name" value="CATATPASE"/>
</dbReference>
<evidence type="ECO:0000256" key="7">
    <source>
        <dbReference type="ARBA" id="ARBA00022842"/>
    </source>
</evidence>
<evidence type="ECO:0000256" key="10">
    <source>
        <dbReference type="ARBA" id="ARBA00023136"/>
    </source>
</evidence>
<keyword evidence="3 12" id="KW-0812">Transmembrane</keyword>
<feature type="domain" description="P-type ATPase A" evidence="13">
    <location>
        <begin position="364"/>
        <end position="466"/>
    </location>
</feature>
<feature type="transmembrane region" description="Helical" evidence="12">
    <location>
        <begin position="1163"/>
        <end position="1180"/>
    </location>
</feature>
<evidence type="ECO:0000313" key="14">
    <source>
        <dbReference type="EMBL" id="KAL3799070.1"/>
    </source>
</evidence>
<dbReference type="GO" id="GO:0016020">
    <property type="term" value="C:membrane"/>
    <property type="evidence" value="ECO:0007669"/>
    <property type="project" value="UniProtKB-SubCell"/>
</dbReference>
<evidence type="ECO:0000256" key="8">
    <source>
        <dbReference type="ARBA" id="ARBA00022967"/>
    </source>
</evidence>
<evidence type="ECO:0000256" key="9">
    <source>
        <dbReference type="ARBA" id="ARBA00022989"/>
    </source>
</evidence>
<feature type="transmembrane region" description="Helical" evidence="12">
    <location>
        <begin position="1201"/>
        <end position="1226"/>
    </location>
</feature>
<feature type="transmembrane region" description="Helical" evidence="12">
    <location>
        <begin position="536"/>
        <end position="558"/>
    </location>
</feature>
<evidence type="ECO:0000259" key="13">
    <source>
        <dbReference type="Pfam" id="PF00122"/>
    </source>
</evidence>
<dbReference type="PROSITE" id="PS00154">
    <property type="entry name" value="ATPASE_E1_E2"/>
    <property type="match status" value="1"/>
</dbReference>
<feature type="transmembrane region" description="Helical" evidence="12">
    <location>
        <begin position="84"/>
        <end position="101"/>
    </location>
</feature>
<dbReference type="InterPro" id="IPR036412">
    <property type="entry name" value="HAD-like_sf"/>
</dbReference>
<dbReference type="NCBIfam" id="TIGR01657">
    <property type="entry name" value="P-ATPase-V"/>
    <property type="match status" value="1"/>
</dbReference>
<keyword evidence="7" id="KW-0460">Magnesium</keyword>
<dbReference type="InterPro" id="IPR018303">
    <property type="entry name" value="ATPase_P-typ_P_site"/>
</dbReference>
<accession>A0ABD3QF76</accession>
<evidence type="ECO:0000256" key="6">
    <source>
        <dbReference type="ARBA" id="ARBA00022840"/>
    </source>
</evidence>
<dbReference type="PANTHER" id="PTHR45630">
    <property type="entry name" value="CATION-TRANSPORTING ATPASE-RELATED"/>
    <property type="match status" value="1"/>
</dbReference>
<dbReference type="SUPFAM" id="SSF81653">
    <property type="entry name" value="Calcium ATPase, transduction domain A"/>
    <property type="match status" value="1"/>
</dbReference>
<dbReference type="InterPro" id="IPR023299">
    <property type="entry name" value="ATPase_P-typ_cyto_dom_N"/>
</dbReference>
<dbReference type="Gene3D" id="3.40.1110.10">
    <property type="entry name" value="Calcium-transporting ATPase, cytoplasmic domain N"/>
    <property type="match status" value="1"/>
</dbReference>